<organism evidence="1 2">
    <name type="scientific">Scleroderma citrinum Foug A</name>
    <dbReference type="NCBI Taxonomy" id="1036808"/>
    <lineage>
        <taxon>Eukaryota</taxon>
        <taxon>Fungi</taxon>
        <taxon>Dikarya</taxon>
        <taxon>Basidiomycota</taxon>
        <taxon>Agaricomycotina</taxon>
        <taxon>Agaricomycetes</taxon>
        <taxon>Agaricomycetidae</taxon>
        <taxon>Boletales</taxon>
        <taxon>Sclerodermatineae</taxon>
        <taxon>Sclerodermataceae</taxon>
        <taxon>Scleroderma</taxon>
    </lineage>
</organism>
<evidence type="ECO:0000313" key="1">
    <source>
        <dbReference type="EMBL" id="KIM56532.1"/>
    </source>
</evidence>
<gene>
    <name evidence="1" type="ORF">SCLCIDRAFT_1220339</name>
</gene>
<protein>
    <submittedName>
        <fullName evidence="1">Uncharacterized protein</fullName>
    </submittedName>
</protein>
<reference evidence="1 2" key="1">
    <citation type="submission" date="2014-04" db="EMBL/GenBank/DDBJ databases">
        <authorList>
            <consortium name="DOE Joint Genome Institute"/>
            <person name="Kuo A."/>
            <person name="Kohler A."/>
            <person name="Nagy L.G."/>
            <person name="Floudas D."/>
            <person name="Copeland A."/>
            <person name="Barry K.W."/>
            <person name="Cichocki N."/>
            <person name="Veneault-Fourrey C."/>
            <person name="LaButti K."/>
            <person name="Lindquist E.A."/>
            <person name="Lipzen A."/>
            <person name="Lundell T."/>
            <person name="Morin E."/>
            <person name="Murat C."/>
            <person name="Sun H."/>
            <person name="Tunlid A."/>
            <person name="Henrissat B."/>
            <person name="Grigoriev I.V."/>
            <person name="Hibbett D.S."/>
            <person name="Martin F."/>
            <person name="Nordberg H.P."/>
            <person name="Cantor M.N."/>
            <person name="Hua S.X."/>
        </authorList>
    </citation>
    <scope>NUCLEOTIDE SEQUENCE [LARGE SCALE GENOMIC DNA]</scope>
    <source>
        <strain evidence="1 2">Foug A</strain>
    </source>
</reference>
<dbReference type="AlphaFoldDB" id="A0A0C2ZVL6"/>
<dbReference type="EMBL" id="KN822115">
    <property type="protein sequence ID" value="KIM56532.1"/>
    <property type="molecule type" value="Genomic_DNA"/>
</dbReference>
<keyword evidence="2" id="KW-1185">Reference proteome</keyword>
<name>A0A0C2ZVL6_9AGAM</name>
<reference evidence="2" key="2">
    <citation type="submission" date="2015-01" db="EMBL/GenBank/DDBJ databases">
        <title>Evolutionary Origins and Diversification of the Mycorrhizal Mutualists.</title>
        <authorList>
            <consortium name="DOE Joint Genome Institute"/>
            <consortium name="Mycorrhizal Genomics Consortium"/>
            <person name="Kohler A."/>
            <person name="Kuo A."/>
            <person name="Nagy L.G."/>
            <person name="Floudas D."/>
            <person name="Copeland A."/>
            <person name="Barry K.W."/>
            <person name="Cichocki N."/>
            <person name="Veneault-Fourrey C."/>
            <person name="LaButti K."/>
            <person name="Lindquist E.A."/>
            <person name="Lipzen A."/>
            <person name="Lundell T."/>
            <person name="Morin E."/>
            <person name="Murat C."/>
            <person name="Riley R."/>
            <person name="Ohm R."/>
            <person name="Sun H."/>
            <person name="Tunlid A."/>
            <person name="Henrissat B."/>
            <person name="Grigoriev I.V."/>
            <person name="Hibbett D.S."/>
            <person name="Martin F."/>
        </authorList>
    </citation>
    <scope>NUCLEOTIDE SEQUENCE [LARGE SCALE GENOMIC DNA]</scope>
    <source>
        <strain evidence="2">Foug A</strain>
    </source>
</reference>
<evidence type="ECO:0000313" key="2">
    <source>
        <dbReference type="Proteomes" id="UP000053989"/>
    </source>
</evidence>
<dbReference type="InParanoid" id="A0A0C2ZVL6"/>
<dbReference type="Proteomes" id="UP000053989">
    <property type="component" value="Unassembled WGS sequence"/>
</dbReference>
<dbReference type="HOGENOM" id="CLU_044807_0_0_1"/>
<sequence length="238" mass="26335">MPWPGLDTCRLAPELAQSMKKTSCVMWKSSGTYGVKLEAFWDCGFGNISGEWTRFDVDGTDDPNRDWRGLMIPHYPSKQRNFELLVDGASTKFSCAPNGIKLGDYGHFMDSENFCCEGNLLADLKSVSLKADITPREHIISEWNGHQGEGGVVSTHDDPVGFIEFCKPLGLSLPSNDDFKSLLVSFSTRLTNRYLITRVIQCPPDPRRSGSGTLYNIAKPFVWHRNAGVGLVVGGAVR</sequence>
<accession>A0A0C2ZVL6</accession>
<proteinExistence type="predicted"/>